<dbReference type="OrthoDB" id="3794887at2759"/>
<gene>
    <name evidence="1" type="ORF">P154DRAFT_400398</name>
</gene>
<feature type="non-terminal residue" evidence="1">
    <location>
        <position position="93"/>
    </location>
</feature>
<keyword evidence="2" id="KW-1185">Reference proteome</keyword>
<proteinExistence type="predicted"/>
<dbReference type="EMBL" id="ML977601">
    <property type="protein sequence ID" value="KAF1998720.1"/>
    <property type="molecule type" value="Genomic_DNA"/>
</dbReference>
<reference evidence="1" key="1">
    <citation type="journal article" date="2020" name="Stud. Mycol.">
        <title>101 Dothideomycetes genomes: a test case for predicting lifestyles and emergence of pathogens.</title>
        <authorList>
            <person name="Haridas S."/>
            <person name="Albert R."/>
            <person name="Binder M."/>
            <person name="Bloem J."/>
            <person name="Labutti K."/>
            <person name="Salamov A."/>
            <person name="Andreopoulos B."/>
            <person name="Baker S."/>
            <person name="Barry K."/>
            <person name="Bills G."/>
            <person name="Bluhm B."/>
            <person name="Cannon C."/>
            <person name="Castanera R."/>
            <person name="Culley D."/>
            <person name="Daum C."/>
            <person name="Ezra D."/>
            <person name="Gonzalez J."/>
            <person name="Henrissat B."/>
            <person name="Kuo A."/>
            <person name="Liang C."/>
            <person name="Lipzen A."/>
            <person name="Lutzoni F."/>
            <person name="Magnuson J."/>
            <person name="Mondo S."/>
            <person name="Nolan M."/>
            <person name="Ohm R."/>
            <person name="Pangilinan J."/>
            <person name="Park H.-J."/>
            <person name="Ramirez L."/>
            <person name="Alfaro M."/>
            <person name="Sun H."/>
            <person name="Tritt A."/>
            <person name="Yoshinaga Y."/>
            <person name="Zwiers L.-H."/>
            <person name="Turgeon B."/>
            <person name="Goodwin S."/>
            <person name="Spatafora J."/>
            <person name="Crous P."/>
            <person name="Grigoriev I."/>
        </authorList>
    </citation>
    <scope>NUCLEOTIDE SEQUENCE</scope>
    <source>
        <strain evidence="1">CBS 123094</strain>
    </source>
</reference>
<protein>
    <submittedName>
        <fullName evidence="1">Uncharacterized protein</fullName>
    </submittedName>
</protein>
<organism evidence="1 2">
    <name type="scientific">Amniculicola lignicola CBS 123094</name>
    <dbReference type="NCBI Taxonomy" id="1392246"/>
    <lineage>
        <taxon>Eukaryota</taxon>
        <taxon>Fungi</taxon>
        <taxon>Dikarya</taxon>
        <taxon>Ascomycota</taxon>
        <taxon>Pezizomycotina</taxon>
        <taxon>Dothideomycetes</taxon>
        <taxon>Pleosporomycetidae</taxon>
        <taxon>Pleosporales</taxon>
        <taxon>Amniculicolaceae</taxon>
        <taxon>Amniculicola</taxon>
    </lineage>
</organism>
<feature type="non-terminal residue" evidence="1">
    <location>
        <position position="1"/>
    </location>
</feature>
<accession>A0A6A5W9Z5</accession>
<sequence>RPINSKARPEQHAKDFAKYRRIHAKVGQYGHKSARNNCNDGYRAKIAHARLIHSIFGTLARTPYSPCAKEGMECCVYDPELQTKRRQTSTCGN</sequence>
<dbReference type="Proteomes" id="UP000799779">
    <property type="component" value="Unassembled WGS sequence"/>
</dbReference>
<evidence type="ECO:0000313" key="2">
    <source>
        <dbReference type="Proteomes" id="UP000799779"/>
    </source>
</evidence>
<evidence type="ECO:0000313" key="1">
    <source>
        <dbReference type="EMBL" id="KAF1998720.1"/>
    </source>
</evidence>
<name>A0A6A5W9Z5_9PLEO</name>
<dbReference type="AlphaFoldDB" id="A0A6A5W9Z5"/>